<keyword evidence="1" id="KW-0812">Transmembrane</keyword>
<feature type="transmembrane region" description="Helical" evidence="1">
    <location>
        <begin position="96"/>
        <end position="118"/>
    </location>
</feature>
<dbReference type="EMBL" id="ALJD01000002">
    <property type="protein sequence ID" value="EJN61189.1"/>
    <property type="molecule type" value="Genomic_DNA"/>
</dbReference>
<dbReference type="InterPro" id="IPR011042">
    <property type="entry name" value="6-blade_b-propeller_TolB-like"/>
</dbReference>
<dbReference type="Pfam" id="PF05935">
    <property type="entry name" value="Arylsulfotrans"/>
    <property type="match status" value="1"/>
</dbReference>
<dbReference type="OrthoDB" id="306371at2157"/>
<proteinExistence type="predicted"/>
<gene>
    <name evidence="2" type="ORF">HSB1_02300</name>
</gene>
<name>J3JHQ0_9EURY</name>
<evidence type="ECO:0000313" key="3">
    <source>
        <dbReference type="Proteomes" id="UP000007813"/>
    </source>
</evidence>
<dbReference type="InterPro" id="IPR053143">
    <property type="entry name" value="Arylsulfate_ST"/>
</dbReference>
<dbReference type="RefSeq" id="WP_009365575.1">
    <property type="nucleotide sequence ID" value="NZ_ALJD01000002.1"/>
</dbReference>
<organism evidence="2 3">
    <name type="scientific">Halogranum salarium B-1</name>
    <dbReference type="NCBI Taxonomy" id="1210908"/>
    <lineage>
        <taxon>Archaea</taxon>
        <taxon>Methanobacteriati</taxon>
        <taxon>Methanobacteriota</taxon>
        <taxon>Stenosarchaea group</taxon>
        <taxon>Halobacteria</taxon>
        <taxon>Halobacteriales</taxon>
        <taxon>Haloferacaceae</taxon>
    </lineage>
</organism>
<dbReference type="PATRIC" id="fig|1210908.3.peg.221"/>
<dbReference type="eggNOG" id="arCOG06169">
    <property type="taxonomic scope" value="Archaea"/>
</dbReference>
<keyword evidence="1" id="KW-0472">Membrane</keyword>
<keyword evidence="1" id="KW-1133">Transmembrane helix</keyword>
<evidence type="ECO:0000313" key="2">
    <source>
        <dbReference type="EMBL" id="EJN61189.1"/>
    </source>
</evidence>
<feature type="transmembrane region" description="Helical" evidence="1">
    <location>
        <begin position="59"/>
        <end position="76"/>
    </location>
</feature>
<dbReference type="SUPFAM" id="SSF101898">
    <property type="entry name" value="NHL repeat"/>
    <property type="match status" value="1"/>
</dbReference>
<dbReference type="Proteomes" id="UP000007813">
    <property type="component" value="Unassembled WGS sequence"/>
</dbReference>
<reference evidence="2 3" key="1">
    <citation type="journal article" date="2012" name="J. Bacteriol.">
        <title>Draft Genome Sequence of the Extremely Halophilic Archaeon Halogranum salarium B-1T.</title>
        <authorList>
            <person name="Kim K.K."/>
            <person name="Lee K.C."/>
            <person name="Lee J.S."/>
        </authorList>
    </citation>
    <scope>NUCLEOTIDE SEQUENCE [LARGE SCALE GENOMIC DNA]</scope>
    <source>
        <strain evidence="2 3">B-1</strain>
    </source>
</reference>
<evidence type="ECO:0008006" key="4">
    <source>
        <dbReference type="Google" id="ProtNLM"/>
    </source>
</evidence>
<dbReference type="InterPro" id="IPR010262">
    <property type="entry name" value="Arylsulfotransferase_bact"/>
</dbReference>
<protein>
    <recommendedName>
        <fullName evidence="4">Arylsulfotransferase (ASST)</fullName>
    </recommendedName>
</protein>
<dbReference type="GO" id="GO:0004062">
    <property type="term" value="F:aryl sulfotransferase activity"/>
    <property type="evidence" value="ECO:0007669"/>
    <property type="project" value="InterPro"/>
</dbReference>
<dbReference type="Gene3D" id="2.120.10.30">
    <property type="entry name" value="TolB, C-terminal domain"/>
    <property type="match status" value="1"/>
</dbReference>
<feature type="transmembrane region" description="Helical" evidence="1">
    <location>
        <begin position="502"/>
        <end position="518"/>
    </location>
</feature>
<feature type="transmembrane region" description="Helical" evidence="1">
    <location>
        <begin position="27"/>
        <end position="47"/>
    </location>
</feature>
<comment type="caution">
    <text evidence="2">The sequence shown here is derived from an EMBL/GenBank/DDBJ whole genome shotgun (WGS) entry which is preliminary data.</text>
</comment>
<dbReference type="AlphaFoldDB" id="J3JHQ0"/>
<evidence type="ECO:0000256" key="1">
    <source>
        <dbReference type="SAM" id="Phobius"/>
    </source>
</evidence>
<accession>J3JHQ0</accession>
<dbReference type="PANTHER" id="PTHR35340">
    <property type="entry name" value="PQQ ENZYME REPEAT PROTEIN-RELATED"/>
    <property type="match status" value="1"/>
</dbReference>
<sequence length="530" mass="59602">MARSRVGQTLERATTVRHVFGRWPPHWQFVTVTLLGCATFVLLGAVVTTARIVVAGDPVSIAAVALGWVVALWVVSSPTGEPSSFDEWTVSRDDASVVRLLVVFVVLLLVLPVGVSALTGDVRPSAETAPPTENITFYTVQGNEQGSKTAGVFAIDTESKALVWEHTSFHTKYFDVDPLDNETILFTVKRNADRFESGYSWQAVVLNWRTGEIVDTFLVPPDTHDVDYLGDGQYVVANKLQKRLQDPWRAVLRANDWSGQNRSVIGHQIYIYDANTDEIVWSYYFDDHFPPTDGDGIDNDYTHLNDVDSVRNGSAFLVSPREFDRVLLINRSTKEVEWAVGEEDNYDILHEQHNPVLLSEDPPTVLIADSENDRIVEYTKRGDDWLLSWEYHGDLAWPRDADRLPNGNTLIADSGGGRLVEVSPEGEVVWEHDVGFSVYDVERLEYGDESAGPPMHTLTDGVSVGDDGASNAGIGDQLYDQWTDYYQLARWVMPQWVTSRDFFLLHVAVVVVLGWLRFEWRVRRTRPLST</sequence>
<dbReference type="PANTHER" id="PTHR35340:SF5">
    <property type="entry name" value="ASST-DOMAIN-CONTAINING PROTEIN"/>
    <property type="match status" value="1"/>
</dbReference>